<dbReference type="Proteomes" id="UP001485459">
    <property type="component" value="Chromosome"/>
</dbReference>
<feature type="chain" id="PRO_5045585576" evidence="1">
    <location>
        <begin position="20"/>
        <end position="241"/>
    </location>
</feature>
<name>A0ABZ2YVS0_9BACT</name>
<keyword evidence="3" id="KW-1185">Reference proteome</keyword>
<dbReference type="InterPro" id="IPR019619">
    <property type="entry name" value="DUF2490"/>
</dbReference>
<evidence type="ECO:0000313" key="2">
    <source>
        <dbReference type="EMBL" id="WZN43568.1"/>
    </source>
</evidence>
<evidence type="ECO:0000313" key="3">
    <source>
        <dbReference type="Proteomes" id="UP001485459"/>
    </source>
</evidence>
<protein>
    <submittedName>
        <fullName evidence="2">DUF2490 domain-containing protein</fullName>
    </submittedName>
</protein>
<dbReference type="RefSeq" id="WP_341838373.1">
    <property type="nucleotide sequence ID" value="NZ_CP149822.1"/>
</dbReference>
<sequence>MIRSILLCALFIQSASVMAQSQFSGWFANFSTFRIPDSKFSVHFDGQLRSSDNWESLQTYIVRPGINFHARKNIILTAGYANVGNRTFGSMFSEHRIWEQLIVTHNIGKFMPFQHRVRVEQRFIPVVQALNGYEPEKVESNVSHRVRYFVRGLLPFSGEAGFKQGFFGAVQNEIFINFANTEYANSHAFDQNRAYGAIGYRFSSKFDLEAGYLHHYTMRFNGQNTFRVTNNVIQLATYVRL</sequence>
<accession>A0ABZ2YVS0</accession>
<organism evidence="2 3">
    <name type="scientific">Chitinophaga pollutisoli</name>
    <dbReference type="NCBI Taxonomy" id="3133966"/>
    <lineage>
        <taxon>Bacteria</taxon>
        <taxon>Pseudomonadati</taxon>
        <taxon>Bacteroidota</taxon>
        <taxon>Chitinophagia</taxon>
        <taxon>Chitinophagales</taxon>
        <taxon>Chitinophagaceae</taxon>
        <taxon>Chitinophaga</taxon>
    </lineage>
</organism>
<proteinExistence type="predicted"/>
<reference evidence="3" key="1">
    <citation type="submission" date="2024-03" db="EMBL/GenBank/DDBJ databases">
        <title>Chitinophaga horti sp. nov., isolated from garden soil.</title>
        <authorList>
            <person name="Lee D.S."/>
            <person name="Han D.M."/>
            <person name="Baek J.H."/>
            <person name="Choi D.G."/>
            <person name="Jeon J.H."/>
            <person name="Jeon C.O."/>
        </authorList>
    </citation>
    <scope>NUCLEOTIDE SEQUENCE [LARGE SCALE GENOMIC DNA]</scope>
    <source>
        <strain evidence="3">GPA1</strain>
    </source>
</reference>
<evidence type="ECO:0000256" key="1">
    <source>
        <dbReference type="SAM" id="SignalP"/>
    </source>
</evidence>
<feature type="signal peptide" evidence="1">
    <location>
        <begin position="1"/>
        <end position="19"/>
    </location>
</feature>
<dbReference type="EMBL" id="CP149822">
    <property type="protein sequence ID" value="WZN43568.1"/>
    <property type="molecule type" value="Genomic_DNA"/>
</dbReference>
<dbReference type="Pfam" id="PF10677">
    <property type="entry name" value="DUF2490"/>
    <property type="match status" value="1"/>
</dbReference>
<keyword evidence="1" id="KW-0732">Signal</keyword>
<gene>
    <name evidence="2" type="ORF">WJU16_11070</name>
</gene>